<keyword evidence="1" id="KW-0418">Kinase</keyword>
<proteinExistence type="predicted"/>
<dbReference type="InterPro" id="IPR036890">
    <property type="entry name" value="HATPase_C_sf"/>
</dbReference>
<evidence type="ECO:0000256" key="1">
    <source>
        <dbReference type="ARBA" id="ARBA00022527"/>
    </source>
</evidence>
<dbReference type="InterPro" id="IPR050267">
    <property type="entry name" value="Anti-sigma-factor_SerPK"/>
</dbReference>
<sequence>MYFNHRTSRPEWSSNFIAKPEVVPDLRRLVRARLETWGLAEIEDTAELCVSELITNVIHHVGSGTPVTLSVTLSAAHLRIEVRDPLRERLPVLLSSVGFSETGRGLGLVGAMADRWGVVPTATGKTTWCEIASLVDAPCDGACCPELSKAEALLTLYDCVPSQGTALNGRLRVAASEEAAIALIVDLLYWLRAHGRDPEEVLDRAQMHFEGRLGGVAQWS</sequence>
<dbReference type="InterPro" id="IPR003594">
    <property type="entry name" value="HATPase_dom"/>
</dbReference>
<evidence type="ECO:0000259" key="2">
    <source>
        <dbReference type="Pfam" id="PF13581"/>
    </source>
</evidence>
<dbReference type="PANTHER" id="PTHR35526:SF3">
    <property type="entry name" value="ANTI-SIGMA-F FACTOR RSBW"/>
    <property type="match status" value="1"/>
</dbReference>
<dbReference type="GeneID" id="66856200"/>
<dbReference type="CDD" id="cd16936">
    <property type="entry name" value="HATPase_RsbW-like"/>
    <property type="match status" value="1"/>
</dbReference>
<reference evidence="3 4" key="1">
    <citation type="submission" date="2022-03" db="EMBL/GenBank/DDBJ databases">
        <title>Complete genome of Streptomyces rimosus ssp. rimosus R7 (=ATCC 10970).</title>
        <authorList>
            <person name="Beganovic S."/>
            <person name="Ruckert C."/>
            <person name="Busche T."/>
            <person name="Kalinowski J."/>
            <person name="Wittmann C."/>
        </authorList>
    </citation>
    <scope>NUCLEOTIDE SEQUENCE [LARGE SCALE GENOMIC DNA]</scope>
    <source>
        <strain evidence="3 4">R7</strain>
    </source>
</reference>
<organism evidence="3 4">
    <name type="scientific">Streptomyces rimosus subsp. rimosus</name>
    <dbReference type="NCBI Taxonomy" id="132474"/>
    <lineage>
        <taxon>Bacteria</taxon>
        <taxon>Bacillati</taxon>
        <taxon>Actinomycetota</taxon>
        <taxon>Actinomycetes</taxon>
        <taxon>Kitasatosporales</taxon>
        <taxon>Streptomycetaceae</taxon>
        <taxon>Streptomyces</taxon>
    </lineage>
</organism>
<name>A0ABY3Z3I5_STRRM</name>
<dbReference type="RefSeq" id="WP_003980614.1">
    <property type="nucleotide sequence ID" value="NZ_CP043497.1"/>
</dbReference>
<accession>A0ABY3Z3I5</accession>
<keyword evidence="1" id="KW-0808">Transferase</keyword>
<dbReference type="Gene3D" id="3.30.565.10">
    <property type="entry name" value="Histidine kinase-like ATPase, C-terminal domain"/>
    <property type="match status" value="1"/>
</dbReference>
<dbReference type="PANTHER" id="PTHR35526">
    <property type="entry name" value="ANTI-SIGMA-F FACTOR RSBW-RELATED"/>
    <property type="match status" value="1"/>
</dbReference>
<dbReference type="Pfam" id="PF13581">
    <property type="entry name" value="HATPase_c_2"/>
    <property type="match status" value="1"/>
</dbReference>
<evidence type="ECO:0000313" key="4">
    <source>
        <dbReference type="Proteomes" id="UP000829494"/>
    </source>
</evidence>
<keyword evidence="4" id="KW-1185">Reference proteome</keyword>
<keyword evidence="1" id="KW-0723">Serine/threonine-protein kinase</keyword>
<protein>
    <recommendedName>
        <fullName evidence="2">Histidine kinase/HSP90-like ATPase domain-containing protein</fullName>
    </recommendedName>
</protein>
<dbReference type="SUPFAM" id="SSF55874">
    <property type="entry name" value="ATPase domain of HSP90 chaperone/DNA topoisomerase II/histidine kinase"/>
    <property type="match status" value="1"/>
</dbReference>
<dbReference type="EMBL" id="CP094298">
    <property type="protein sequence ID" value="UNZ04697.1"/>
    <property type="molecule type" value="Genomic_DNA"/>
</dbReference>
<gene>
    <name evidence="3" type="ORF">SRIMR7_21315</name>
</gene>
<dbReference type="Proteomes" id="UP000829494">
    <property type="component" value="Chromosome"/>
</dbReference>
<feature type="domain" description="Histidine kinase/HSP90-like ATPase" evidence="2">
    <location>
        <begin position="18"/>
        <end position="126"/>
    </location>
</feature>
<evidence type="ECO:0000313" key="3">
    <source>
        <dbReference type="EMBL" id="UNZ04697.1"/>
    </source>
</evidence>